<name>A0ABQ1Y095_9MICC</name>
<dbReference type="InterPro" id="IPR015942">
    <property type="entry name" value="Asp/Glu/hydantoin_racemase"/>
</dbReference>
<evidence type="ECO:0000256" key="2">
    <source>
        <dbReference type="SAM" id="MobiDB-lite"/>
    </source>
</evidence>
<dbReference type="RefSeq" id="WP_056388851.1">
    <property type="nucleotide sequence ID" value="NZ_BAAAWV010000001.1"/>
</dbReference>
<gene>
    <name evidence="3" type="ORF">GCM10011577_35830</name>
</gene>
<dbReference type="Pfam" id="PF01177">
    <property type="entry name" value="Asp_Glu_race"/>
    <property type="match status" value="1"/>
</dbReference>
<dbReference type="Gene3D" id="3.40.50.12500">
    <property type="match status" value="1"/>
</dbReference>
<proteinExistence type="inferred from homology"/>
<comment type="similarity">
    <text evidence="1">Belongs to the HyuE racemase family.</text>
</comment>
<feature type="region of interest" description="Disordered" evidence="2">
    <location>
        <begin position="255"/>
        <end position="282"/>
    </location>
</feature>
<reference evidence="4" key="1">
    <citation type="journal article" date="2019" name="Int. J. Syst. Evol. Microbiol.">
        <title>The Global Catalogue of Microorganisms (GCM) 10K type strain sequencing project: providing services to taxonomists for standard genome sequencing and annotation.</title>
        <authorList>
            <consortium name="The Broad Institute Genomics Platform"/>
            <consortium name="The Broad Institute Genome Sequencing Center for Infectious Disease"/>
            <person name="Wu L."/>
            <person name="Ma J."/>
        </authorList>
    </citation>
    <scope>NUCLEOTIDE SEQUENCE [LARGE SCALE GENOMIC DNA]</scope>
    <source>
        <strain evidence="4">CGMCC 1.1927</strain>
    </source>
</reference>
<dbReference type="InterPro" id="IPR053714">
    <property type="entry name" value="Iso_Racemase_Enz_sf"/>
</dbReference>
<evidence type="ECO:0008006" key="5">
    <source>
        <dbReference type="Google" id="ProtNLM"/>
    </source>
</evidence>
<dbReference type="EMBL" id="BMKU01000014">
    <property type="protein sequence ID" value="GGH08066.1"/>
    <property type="molecule type" value="Genomic_DNA"/>
</dbReference>
<accession>A0ABQ1Y095</accession>
<organism evidence="3 4">
    <name type="scientific">Pseudarthrobacter polychromogenes</name>
    <dbReference type="NCBI Taxonomy" id="1676"/>
    <lineage>
        <taxon>Bacteria</taxon>
        <taxon>Bacillati</taxon>
        <taxon>Actinomycetota</taxon>
        <taxon>Actinomycetes</taxon>
        <taxon>Micrococcales</taxon>
        <taxon>Micrococcaceae</taxon>
        <taxon>Pseudarthrobacter</taxon>
    </lineage>
</organism>
<keyword evidence="4" id="KW-1185">Reference proteome</keyword>
<sequence length="282" mass="30023">MKTITWLESTHGDPELNELWEFLAQQVEVLAAGRAKTQLRHVSVAAGGIRAPANRLMNDAAILASSLKMQMESDAVVIGCWGAPTEAVRSALGIPVTSLPDASTRAVGSLAKRAVVVTVAPSLAPIFTDDLVRLGASGFLADRPVRSYDPESTHEDVLRAINDPADLIHRFDKAAEEAVRDGADAIVVGCGYLAPIFSAHGYESVLNHPDVPVLDCNRIAFEHALQLLALDTAGIRPSQRGYVRPIGARQDLLTEAAGRLTDSDTPKTKRRSPRLGPAAATG</sequence>
<comment type="caution">
    <text evidence="3">The sequence shown here is derived from an EMBL/GenBank/DDBJ whole genome shotgun (WGS) entry which is preliminary data.</text>
</comment>
<evidence type="ECO:0000256" key="1">
    <source>
        <dbReference type="ARBA" id="ARBA00038414"/>
    </source>
</evidence>
<dbReference type="Proteomes" id="UP000596938">
    <property type="component" value="Unassembled WGS sequence"/>
</dbReference>
<evidence type="ECO:0000313" key="4">
    <source>
        <dbReference type="Proteomes" id="UP000596938"/>
    </source>
</evidence>
<evidence type="ECO:0000313" key="3">
    <source>
        <dbReference type="EMBL" id="GGH08066.1"/>
    </source>
</evidence>
<protein>
    <recommendedName>
        <fullName evidence="5">Hydantoin racemase</fullName>
    </recommendedName>
</protein>